<dbReference type="InterPro" id="IPR027417">
    <property type="entry name" value="P-loop_NTPase"/>
</dbReference>
<reference evidence="3" key="1">
    <citation type="journal article" date="2019" name="Int. J. Syst. Evol. Microbiol.">
        <title>The Global Catalogue of Microorganisms (GCM) 10K type strain sequencing project: providing services to taxonomists for standard genome sequencing and annotation.</title>
        <authorList>
            <consortium name="The Broad Institute Genomics Platform"/>
            <consortium name="The Broad Institute Genome Sequencing Center for Infectious Disease"/>
            <person name="Wu L."/>
            <person name="Ma J."/>
        </authorList>
    </citation>
    <scope>NUCLEOTIDE SEQUENCE [LARGE SCALE GENOMIC DNA]</scope>
    <source>
        <strain evidence="3">NBRC 112299</strain>
    </source>
</reference>
<comment type="caution">
    <text evidence="2">The sequence shown here is derived from an EMBL/GenBank/DDBJ whole genome shotgun (WGS) entry which is preliminary data.</text>
</comment>
<dbReference type="Proteomes" id="UP001157125">
    <property type="component" value="Unassembled WGS sequence"/>
</dbReference>
<proteinExistence type="predicted"/>
<dbReference type="EMBL" id="BSUN01000001">
    <property type="protein sequence ID" value="GMA36195.1"/>
    <property type="molecule type" value="Genomic_DNA"/>
</dbReference>
<sequence>MRSRSWWTGAEGFILVDDYDLVATSQGNPLAPLAALLPQAADLGLHLILTRRAGGAGRAAYDPIIQRLTDIGATGMVLSGNPDEGPVIGKVRPQQAPAGRAQVVSRDRGVFTAQPGIPAVALLGPTFTVGGRSPAVWRLHTRTRLLARPCLPARPCPVAHASPGPVTASARRPQTDASLGLPPAYRGRRGAAHDARRPGHPEG</sequence>
<gene>
    <name evidence="2" type="ORF">GCM10025876_23990</name>
</gene>
<name>A0ABQ6IFX2_9MICO</name>
<keyword evidence="3" id="KW-1185">Reference proteome</keyword>
<dbReference type="RefSeq" id="WP_284328436.1">
    <property type="nucleotide sequence ID" value="NZ_BSUN01000001.1"/>
</dbReference>
<accession>A0ABQ6IFX2</accession>
<evidence type="ECO:0000313" key="2">
    <source>
        <dbReference type="EMBL" id="GMA36195.1"/>
    </source>
</evidence>
<evidence type="ECO:0000313" key="3">
    <source>
        <dbReference type="Proteomes" id="UP001157125"/>
    </source>
</evidence>
<protein>
    <submittedName>
        <fullName evidence="2">Uncharacterized protein</fullName>
    </submittedName>
</protein>
<feature type="compositionally biased region" description="Basic and acidic residues" evidence="1">
    <location>
        <begin position="191"/>
        <end position="203"/>
    </location>
</feature>
<feature type="region of interest" description="Disordered" evidence="1">
    <location>
        <begin position="161"/>
        <end position="203"/>
    </location>
</feature>
<evidence type="ECO:0000256" key="1">
    <source>
        <dbReference type="SAM" id="MobiDB-lite"/>
    </source>
</evidence>
<dbReference type="Gene3D" id="3.40.50.300">
    <property type="entry name" value="P-loop containing nucleotide triphosphate hydrolases"/>
    <property type="match status" value="1"/>
</dbReference>
<organism evidence="2 3">
    <name type="scientific">Demequina litorisediminis</name>
    <dbReference type="NCBI Taxonomy" id="1849022"/>
    <lineage>
        <taxon>Bacteria</taxon>
        <taxon>Bacillati</taxon>
        <taxon>Actinomycetota</taxon>
        <taxon>Actinomycetes</taxon>
        <taxon>Micrococcales</taxon>
        <taxon>Demequinaceae</taxon>
        <taxon>Demequina</taxon>
    </lineage>
</organism>